<gene>
    <name evidence="1" type="ORF">A3B40_04780</name>
</gene>
<proteinExistence type="predicted"/>
<name>A0A1F7ILE9_9BACT</name>
<sequence length="209" mass="24023">MSDIFYDEPSRAEFIDPFWLRQSQAILRIREAIGFPKTKIGEKITVNNQGTLIFLTYNRLSDIFASLVCLMEYDEIFTFLNDGFFHDPLNQRVLVRAFSLAVEDAVKFPVKPGEARVYGDYQPFLNGIFRTLKSYDFQVERGTVYPNIVNSLVMAFSQSANELPGVSSFQVMNDNIREQIRGYIPVYARINSGQLLRAQVKAIRLPSRK</sequence>
<protein>
    <submittedName>
        <fullName evidence="1">Uncharacterized protein</fullName>
    </submittedName>
</protein>
<evidence type="ECO:0000313" key="2">
    <source>
        <dbReference type="Proteomes" id="UP000178040"/>
    </source>
</evidence>
<accession>A0A1F7ILE9</accession>
<reference evidence="1 2" key="1">
    <citation type="journal article" date="2016" name="Nat. Commun.">
        <title>Thousands of microbial genomes shed light on interconnected biogeochemical processes in an aquifer system.</title>
        <authorList>
            <person name="Anantharaman K."/>
            <person name="Brown C.T."/>
            <person name="Hug L.A."/>
            <person name="Sharon I."/>
            <person name="Castelle C.J."/>
            <person name="Probst A.J."/>
            <person name="Thomas B.C."/>
            <person name="Singh A."/>
            <person name="Wilkins M.J."/>
            <person name="Karaoz U."/>
            <person name="Brodie E.L."/>
            <person name="Williams K.H."/>
            <person name="Hubbard S.S."/>
            <person name="Banfield J.F."/>
        </authorList>
    </citation>
    <scope>NUCLEOTIDE SEQUENCE [LARGE SCALE GENOMIC DNA]</scope>
</reference>
<organism evidence="1 2">
    <name type="scientific">Candidatus Roizmanbacteria bacterium RIFCSPLOWO2_01_FULL_37_16</name>
    <dbReference type="NCBI Taxonomy" id="1802058"/>
    <lineage>
        <taxon>Bacteria</taxon>
        <taxon>Candidatus Roizmaniibacteriota</taxon>
    </lineage>
</organism>
<comment type="caution">
    <text evidence="1">The sequence shown here is derived from an EMBL/GenBank/DDBJ whole genome shotgun (WGS) entry which is preliminary data.</text>
</comment>
<dbReference type="EMBL" id="MGAI01000034">
    <property type="protein sequence ID" value="OGK44162.1"/>
    <property type="molecule type" value="Genomic_DNA"/>
</dbReference>
<dbReference type="Proteomes" id="UP000178040">
    <property type="component" value="Unassembled WGS sequence"/>
</dbReference>
<dbReference type="AlphaFoldDB" id="A0A1F7ILE9"/>
<evidence type="ECO:0000313" key="1">
    <source>
        <dbReference type="EMBL" id="OGK44162.1"/>
    </source>
</evidence>